<evidence type="ECO:0000313" key="2">
    <source>
        <dbReference type="EMBL" id="ELR23508.1"/>
    </source>
</evidence>
<feature type="compositionally biased region" description="Low complexity" evidence="1">
    <location>
        <begin position="177"/>
        <end position="202"/>
    </location>
</feature>
<dbReference type="VEuPathDB" id="AmoebaDB:ACA1_071290"/>
<dbReference type="AlphaFoldDB" id="L8HFJ3"/>
<dbReference type="InterPro" id="IPR027417">
    <property type="entry name" value="P-loop_NTPase"/>
</dbReference>
<evidence type="ECO:0000313" key="3">
    <source>
        <dbReference type="Proteomes" id="UP000011083"/>
    </source>
</evidence>
<evidence type="ECO:0000256" key="1">
    <source>
        <dbReference type="SAM" id="MobiDB-lite"/>
    </source>
</evidence>
<dbReference type="STRING" id="1257118.L8HFJ3"/>
<feature type="region of interest" description="Disordered" evidence="1">
    <location>
        <begin position="150"/>
        <end position="224"/>
    </location>
</feature>
<dbReference type="EMBL" id="KB007857">
    <property type="protein sequence ID" value="ELR23508.1"/>
    <property type="molecule type" value="Genomic_DNA"/>
</dbReference>
<dbReference type="OrthoDB" id="5061070at2759"/>
<dbReference type="RefSeq" id="XP_004353036.1">
    <property type="nucleotide sequence ID" value="XM_004352984.1"/>
</dbReference>
<protein>
    <submittedName>
        <fullName evidence="2">Dynamin family protein</fullName>
    </submittedName>
</protein>
<sequence length="769" mass="86551">MDLNRKPFAEYQPELYDTFSKIMGLARELNTSLDPPEFPTKRPVQINLLNNPACADPKVTVKRDDFLWSKSPEFCRDVEVPVDEVGKEMQKRNVYSTVPIYINYEWRQVWNMCLIDTPALVPSSKHFLGEDEEDTDTDREDEAVAGSSIAAEGEGGAASAASAAAAQALPPSPAKAPPSSDSSVAGGDDKAGAAGDDGADSGTEAVKGRGRRSKTPSEDKKSARMQQTILELITPAERFIVAVEEAATPTYVMPRVVQAIDPKYHRTEHLKTILTSKDVNKYLYSFQPNCRTFLTSFQPGSSPVYSKAQTFKDKIADSIKDDLKQLESLQYDKRHMNAVGAHALRRYLLEQGWRHYLEVIPEILKNLSTKKNSIMAKLHDVADQLQSMEAGRLRTLATAYAMSFLQNLERLVKGTLDGIPTQNGQTLEEEMDTPEVGDWLDLSFRPIMLYPDEWNIPYTQNKLYGKQQFERLLSQFRAITDHTEMGLVTMDDVACSAGPTKISTVSNFAWVASDLAKRKVEKTLKPLIQQLKNRAVYILKRLVDIVDKMVAVQKMKKSAHHGPASKLATSTFTLRPNAASVSRNNRHSTGHADKVVMNENSGDFPYFIHSVKVLFMNFVDEVAQDCFEKCQDEFFCTQIIYWDMVQHVTNSFSEHTFPEKSNSLNLYQQKEEVTALARILYKEIKDRVSTNVLLKFHNFFFVPMQSDLWGAVQGKVTSLSDAQLAELFQVEPNKVALKEQETKLQAQMKALSALEISFMEQSSRFSRPQ</sequence>
<organism evidence="2 3">
    <name type="scientific">Acanthamoeba castellanii (strain ATCC 30010 / Neff)</name>
    <dbReference type="NCBI Taxonomy" id="1257118"/>
    <lineage>
        <taxon>Eukaryota</taxon>
        <taxon>Amoebozoa</taxon>
        <taxon>Discosea</taxon>
        <taxon>Longamoebia</taxon>
        <taxon>Centramoebida</taxon>
        <taxon>Acanthamoebidae</taxon>
        <taxon>Acanthamoeba</taxon>
    </lineage>
</organism>
<keyword evidence="3" id="KW-1185">Reference proteome</keyword>
<dbReference type="Proteomes" id="UP000011083">
    <property type="component" value="Unassembled WGS sequence"/>
</dbReference>
<feature type="compositionally biased region" description="Low complexity" evidence="1">
    <location>
        <begin position="150"/>
        <end position="169"/>
    </location>
</feature>
<name>L8HFJ3_ACACF</name>
<reference evidence="2 3" key="1">
    <citation type="journal article" date="2013" name="Genome Biol.">
        <title>Genome of Acanthamoeba castellanii highlights extensive lateral gene transfer and early evolution of tyrosine kinase signaling.</title>
        <authorList>
            <person name="Clarke M."/>
            <person name="Lohan A.J."/>
            <person name="Liu B."/>
            <person name="Lagkouvardos I."/>
            <person name="Roy S."/>
            <person name="Zafar N."/>
            <person name="Bertelli C."/>
            <person name="Schilde C."/>
            <person name="Kianianmomeni A."/>
            <person name="Burglin T.R."/>
            <person name="Frech C."/>
            <person name="Turcotte B."/>
            <person name="Kopec K.O."/>
            <person name="Synnott J.M."/>
            <person name="Choo C."/>
            <person name="Paponov I."/>
            <person name="Finkler A."/>
            <person name="Soon Heng Tan C."/>
            <person name="Hutchins A.P."/>
            <person name="Weinmeier T."/>
            <person name="Rattei T."/>
            <person name="Chu J.S."/>
            <person name="Gimenez G."/>
            <person name="Irimia M."/>
            <person name="Rigden D.J."/>
            <person name="Fitzpatrick D.A."/>
            <person name="Lorenzo-Morales J."/>
            <person name="Bateman A."/>
            <person name="Chiu C.H."/>
            <person name="Tang P."/>
            <person name="Hegemann P."/>
            <person name="Fromm H."/>
            <person name="Raoult D."/>
            <person name="Greub G."/>
            <person name="Miranda-Saavedra D."/>
            <person name="Chen N."/>
            <person name="Nash P."/>
            <person name="Ginger M.L."/>
            <person name="Horn M."/>
            <person name="Schaap P."/>
            <person name="Caler L."/>
            <person name="Loftus B."/>
        </authorList>
    </citation>
    <scope>NUCLEOTIDE SEQUENCE [LARGE SCALE GENOMIC DNA]</scope>
    <source>
        <strain evidence="2 3">Neff</strain>
    </source>
</reference>
<gene>
    <name evidence="2" type="ORF">ACA1_071290</name>
</gene>
<accession>L8HFJ3</accession>
<proteinExistence type="predicted"/>
<dbReference type="KEGG" id="acan:ACA1_071290"/>
<dbReference type="Gene3D" id="3.40.50.300">
    <property type="entry name" value="P-loop containing nucleotide triphosphate hydrolases"/>
    <property type="match status" value="1"/>
</dbReference>
<dbReference type="GeneID" id="14924488"/>